<dbReference type="SUPFAM" id="SSF46785">
    <property type="entry name" value="Winged helix' DNA-binding domain"/>
    <property type="match status" value="1"/>
</dbReference>
<dbReference type="GeneID" id="61055669"/>
<dbReference type="Pfam" id="PF00392">
    <property type="entry name" value="GntR"/>
    <property type="match status" value="1"/>
</dbReference>
<dbReference type="InterPro" id="IPR000524">
    <property type="entry name" value="Tscrpt_reg_HTH_GntR"/>
</dbReference>
<evidence type="ECO:0000256" key="4">
    <source>
        <dbReference type="SAM" id="MobiDB-lite"/>
    </source>
</evidence>
<dbReference type="Pfam" id="PF07729">
    <property type="entry name" value="FCD"/>
    <property type="match status" value="1"/>
</dbReference>
<dbReference type="Gene3D" id="1.10.10.10">
    <property type="entry name" value="Winged helix-like DNA-binding domain superfamily/Winged helix DNA-binding domain"/>
    <property type="match status" value="1"/>
</dbReference>
<proteinExistence type="predicted"/>
<evidence type="ECO:0000256" key="1">
    <source>
        <dbReference type="ARBA" id="ARBA00023015"/>
    </source>
</evidence>
<dbReference type="InterPro" id="IPR011711">
    <property type="entry name" value="GntR_C"/>
</dbReference>
<feature type="compositionally biased region" description="Polar residues" evidence="4">
    <location>
        <begin position="1"/>
        <end position="16"/>
    </location>
</feature>
<protein>
    <submittedName>
        <fullName evidence="6">GntR family transcriptional regulator</fullName>
    </submittedName>
</protein>
<sequence length="242" mass="27664">MLRPTRQSNQDNNAASASKPIKTGPRVYEEIRRMAMDYRFKPNERINEVALAARLNVSRSPIREALQRLVTEELITFQTNRGFFCRGFDVDEIVNLSDVRAVLEDRSLRLAIQRATNEELAALVDWWTLTMARADSFSSAELTARDEEFHIRIARLSGNPELARMLEGINTRIHFVRKIEVEKHRRLSTTYTEHSEIARAMVARDADSAARLMHDHIAISVADAMSTVREGLARIYIDVGQI</sequence>
<dbReference type="GO" id="GO:0003677">
    <property type="term" value="F:DNA binding"/>
    <property type="evidence" value="ECO:0007669"/>
    <property type="project" value="UniProtKB-KW"/>
</dbReference>
<gene>
    <name evidence="6" type="ORF">C8D77_11741</name>
</gene>
<keyword evidence="3" id="KW-0804">Transcription</keyword>
<name>A0A8E3B1M5_RHILI</name>
<dbReference type="InterPro" id="IPR008920">
    <property type="entry name" value="TF_FadR/GntR_C"/>
</dbReference>
<feature type="region of interest" description="Disordered" evidence="4">
    <location>
        <begin position="1"/>
        <end position="22"/>
    </location>
</feature>
<comment type="caution">
    <text evidence="6">The sequence shown here is derived from an EMBL/GenBank/DDBJ whole genome shotgun (WGS) entry which is preliminary data.</text>
</comment>
<dbReference type="AlphaFoldDB" id="A0A8E3B1M5"/>
<keyword evidence="1" id="KW-0805">Transcription regulation</keyword>
<evidence type="ECO:0000259" key="5">
    <source>
        <dbReference type="PROSITE" id="PS50949"/>
    </source>
</evidence>
<dbReference type="EMBL" id="QGGH01000017">
    <property type="protein sequence ID" value="PWJ87329.1"/>
    <property type="molecule type" value="Genomic_DNA"/>
</dbReference>
<dbReference type="PANTHER" id="PTHR43537">
    <property type="entry name" value="TRANSCRIPTIONAL REGULATOR, GNTR FAMILY"/>
    <property type="match status" value="1"/>
</dbReference>
<accession>A0A8E3B1M5</accession>
<dbReference type="RefSeq" id="WP_109671561.1">
    <property type="nucleotide sequence ID" value="NZ_QGGH01000017.1"/>
</dbReference>
<dbReference type="Gene3D" id="1.20.120.530">
    <property type="entry name" value="GntR ligand-binding domain-like"/>
    <property type="match status" value="1"/>
</dbReference>
<evidence type="ECO:0000313" key="7">
    <source>
        <dbReference type="Proteomes" id="UP000245631"/>
    </source>
</evidence>
<dbReference type="CDD" id="cd07377">
    <property type="entry name" value="WHTH_GntR"/>
    <property type="match status" value="1"/>
</dbReference>
<evidence type="ECO:0000256" key="2">
    <source>
        <dbReference type="ARBA" id="ARBA00023125"/>
    </source>
</evidence>
<dbReference type="SUPFAM" id="SSF48008">
    <property type="entry name" value="GntR ligand-binding domain-like"/>
    <property type="match status" value="1"/>
</dbReference>
<dbReference type="SMART" id="SM00895">
    <property type="entry name" value="FCD"/>
    <property type="match status" value="1"/>
</dbReference>
<dbReference type="SMART" id="SM00345">
    <property type="entry name" value="HTH_GNTR"/>
    <property type="match status" value="1"/>
</dbReference>
<dbReference type="GO" id="GO:0003700">
    <property type="term" value="F:DNA-binding transcription factor activity"/>
    <property type="evidence" value="ECO:0007669"/>
    <property type="project" value="InterPro"/>
</dbReference>
<feature type="domain" description="HTH gntR-type" evidence="5">
    <location>
        <begin position="21"/>
        <end position="88"/>
    </location>
</feature>
<dbReference type="InterPro" id="IPR036390">
    <property type="entry name" value="WH_DNA-bd_sf"/>
</dbReference>
<dbReference type="Proteomes" id="UP000245631">
    <property type="component" value="Unassembled WGS sequence"/>
</dbReference>
<evidence type="ECO:0000256" key="3">
    <source>
        <dbReference type="ARBA" id="ARBA00023163"/>
    </source>
</evidence>
<dbReference type="PANTHER" id="PTHR43537:SF45">
    <property type="entry name" value="GNTR FAMILY REGULATORY PROTEIN"/>
    <property type="match status" value="1"/>
</dbReference>
<keyword evidence="2" id="KW-0238">DNA-binding</keyword>
<dbReference type="InterPro" id="IPR036388">
    <property type="entry name" value="WH-like_DNA-bd_sf"/>
</dbReference>
<reference evidence="6 7" key="1">
    <citation type="submission" date="2018-05" db="EMBL/GenBank/DDBJ databases">
        <title>Genomic Encyclopedia of Type Strains, Phase IV (KMG-IV): sequencing the most valuable type-strain genomes for metagenomic binning, comparative biology and taxonomic classification.</title>
        <authorList>
            <person name="Goeker M."/>
        </authorList>
    </citation>
    <scope>NUCLEOTIDE SEQUENCE [LARGE SCALE GENOMIC DNA]</scope>
    <source>
        <strain evidence="6 7">DSM 2626</strain>
    </source>
</reference>
<dbReference type="PROSITE" id="PS50949">
    <property type="entry name" value="HTH_GNTR"/>
    <property type="match status" value="1"/>
</dbReference>
<organism evidence="6 7">
    <name type="scientific">Rhizobium loti</name>
    <name type="common">Mesorhizobium loti</name>
    <dbReference type="NCBI Taxonomy" id="381"/>
    <lineage>
        <taxon>Bacteria</taxon>
        <taxon>Pseudomonadati</taxon>
        <taxon>Pseudomonadota</taxon>
        <taxon>Alphaproteobacteria</taxon>
        <taxon>Hyphomicrobiales</taxon>
        <taxon>Phyllobacteriaceae</taxon>
        <taxon>Mesorhizobium</taxon>
    </lineage>
</organism>
<evidence type="ECO:0000313" key="6">
    <source>
        <dbReference type="EMBL" id="PWJ87329.1"/>
    </source>
</evidence>